<organism evidence="3 4">
    <name type="scientific">Roseiconus lacunae</name>
    <dbReference type="NCBI Taxonomy" id="2605694"/>
    <lineage>
        <taxon>Bacteria</taxon>
        <taxon>Pseudomonadati</taxon>
        <taxon>Planctomycetota</taxon>
        <taxon>Planctomycetia</taxon>
        <taxon>Pirellulales</taxon>
        <taxon>Pirellulaceae</taxon>
        <taxon>Roseiconus</taxon>
    </lineage>
</organism>
<reference evidence="3 4" key="1">
    <citation type="submission" date="2023-06" db="EMBL/GenBank/DDBJ databases">
        <title>Roseiconus lacunae JC819 isolated from Gulf of Mannar region, Tamil Nadu.</title>
        <authorList>
            <person name="Pk S."/>
            <person name="Ch S."/>
            <person name="Ch V.R."/>
        </authorList>
    </citation>
    <scope>NUCLEOTIDE SEQUENCE [LARGE SCALE GENOMIC DNA]</scope>
    <source>
        <strain evidence="3 4">JC819</strain>
    </source>
</reference>
<keyword evidence="2" id="KW-0732">Signal</keyword>
<dbReference type="InterPro" id="IPR016195">
    <property type="entry name" value="Pol/histidinol_Pase-like"/>
</dbReference>
<dbReference type="SUPFAM" id="SSF49464">
    <property type="entry name" value="Carboxypeptidase regulatory domain-like"/>
    <property type="match status" value="1"/>
</dbReference>
<evidence type="ECO:0000313" key="3">
    <source>
        <dbReference type="EMBL" id="MDM4014114.1"/>
    </source>
</evidence>
<comment type="caution">
    <text evidence="3">The sequence shown here is derived from an EMBL/GenBank/DDBJ whole genome shotgun (WGS) entry which is preliminary data.</text>
</comment>
<dbReference type="Gene3D" id="2.60.40.1120">
    <property type="entry name" value="Carboxypeptidase-like, regulatory domain"/>
    <property type="match status" value="1"/>
</dbReference>
<dbReference type="EMBL" id="JASZZN010000001">
    <property type="protein sequence ID" value="MDM4014114.1"/>
    <property type="molecule type" value="Genomic_DNA"/>
</dbReference>
<sequence length="865" mass="95466">MRSLSRHHVPLTAWAFTVLLSLPAVAADIRVIYPEFEPKIEGKEVDWIYGDYLMTNDKISLTIAAPIATRDANLTVREIGASILDLAVNDASNDQLSAYIPAALRYQFFDPAKVDVGREGDTVYWSCVSSNAVAGDGTEATVRYELADGDPYVSASISIRGDKAAKVEPRDMLRADRTFRLTEVDQLAVAQDTFFRSAIGFQSAKSDQPLRWKSKSSRSKELRYSKSQIDLSDDGIRWSVKIYPATSITDLRAVVASKVIPLRTIQVLTDAPVDDDQTTAFVRRATVQITAAGNDTAGNDAGDRESIQTDDEGVAKLRAPAGDYRVVVKAPGYETKEQSVSWGDEATTTILNLDGFSGFAAVATDGEGNRIPVKATIYAIGGDEENANNPDFGPDSTRTFVRNTVYAVSGSMLVPIAAGNYDVHFSHGPEFNSESRKIEIKPNQTETIDVQLLRVVDSSGWVSAELHSHSSPSGDNTSDQYGRVENLLCEHLEFAPCTEHARISSYVPHLRAMGMEDAMATCSGMEVTGRPLPVNHQNSFPLRHVPHTQNGGGPRADANPVVQIERIAMWDDGSDKVVQMNHPNLHQIYGDLDVDGKPDEGFRKMLKWTDVIEVHPLQTIFDDVALSPPNVREMRIPLFQWMQLLNQGYRIPGVINTDAHYNHHGSGWRRNWFASSTDDPAKISIDEMVRQAEAGHIIMSTGPYMTVKATSKSVDKVAIPGDDLIAKDGKVRVHVVVQCPNWLDVNRVQIVINGRLAEAHNRTRKSHPDQFGESDSVMKFDSYFDLELDSDAHVIVATIGEGMTMEKVMGPSYGKRAPIAVSNPVFVDLDGNGFDHNHDELGLPLPKQVPHHHHHDHEHPHDHEH</sequence>
<dbReference type="RefSeq" id="WP_289161861.1">
    <property type="nucleotide sequence ID" value="NZ_JASZZN010000001.1"/>
</dbReference>
<evidence type="ECO:0000256" key="1">
    <source>
        <dbReference type="SAM" id="MobiDB-lite"/>
    </source>
</evidence>
<dbReference type="Gene3D" id="3.20.20.140">
    <property type="entry name" value="Metal-dependent hydrolases"/>
    <property type="match status" value="1"/>
</dbReference>
<keyword evidence="4" id="KW-1185">Reference proteome</keyword>
<evidence type="ECO:0000313" key="4">
    <source>
        <dbReference type="Proteomes" id="UP001239462"/>
    </source>
</evidence>
<feature type="region of interest" description="Disordered" evidence="1">
    <location>
        <begin position="838"/>
        <end position="865"/>
    </location>
</feature>
<dbReference type="InterPro" id="IPR008969">
    <property type="entry name" value="CarboxyPept-like_regulatory"/>
</dbReference>
<gene>
    <name evidence="3" type="ORF">QTN89_01645</name>
</gene>
<evidence type="ECO:0000256" key="2">
    <source>
        <dbReference type="SAM" id="SignalP"/>
    </source>
</evidence>
<dbReference type="NCBIfam" id="NF038032">
    <property type="entry name" value="CehA_McbA_metalo"/>
    <property type="match status" value="1"/>
</dbReference>
<feature type="signal peptide" evidence="2">
    <location>
        <begin position="1"/>
        <end position="26"/>
    </location>
</feature>
<name>A0ABT7PCA2_9BACT</name>
<dbReference type="Proteomes" id="UP001239462">
    <property type="component" value="Unassembled WGS sequence"/>
</dbReference>
<feature type="chain" id="PRO_5046548673" evidence="2">
    <location>
        <begin position="27"/>
        <end position="865"/>
    </location>
</feature>
<proteinExistence type="predicted"/>
<dbReference type="SUPFAM" id="SSF89550">
    <property type="entry name" value="PHP domain-like"/>
    <property type="match status" value="1"/>
</dbReference>
<protein>
    <submittedName>
        <fullName evidence="3">CehA/McbA family metallohydrolase</fullName>
    </submittedName>
</protein>
<accession>A0ABT7PCA2</accession>